<dbReference type="Proteomes" id="UP000256845">
    <property type="component" value="Unassembled WGS sequence"/>
</dbReference>
<evidence type="ECO:0000256" key="1">
    <source>
        <dbReference type="ARBA" id="ARBA00003236"/>
    </source>
</evidence>
<reference evidence="9 10" key="1">
    <citation type="submission" date="2018-07" db="EMBL/GenBank/DDBJ databases">
        <title>Genomic Encyclopedia of Type Strains, Phase III (KMG-III): the genomes of soil and plant-associated and newly described type strains.</title>
        <authorList>
            <person name="Whitman W."/>
        </authorList>
    </citation>
    <scope>NUCLEOTIDE SEQUENCE [LARGE SCALE GENOMIC DNA]</scope>
    <source>
        <strain evidence="9 10">CECT 8488</strain>
    </source>
</reference>
<evidence type="ECO:0000256" key="4">
    <source>
        <dbReference type="ARBA" id="ARBA00020071"/>
    </source>
</evidence>
<evidence type="ECO:0000256" key="5">
    <source>
        <dbReference type="ARBA" id="ARBA00022729"/>
    </source>
</evidence>
<dbReference type="InterPro" id="IPR002509">
    <property type="entry name" value="NODB_dom"/>
</dbReference>
<comment type="caution">
    <text evidence="9">The sequence shown here is derived from an EMBL/GenBank/DDBJ whole genome shotgun (WGS) entry which is preliminary data.</text>
</comment>
<organism evidence="9 10">
    <name type="scientific">Aestuariispira insulae</name>
    <dbReference type="NCBI Taxonomy" id="1461337"/>
    <lineage>
        <taxon>Bacteria</taxon>
        <taxon>Pseudomonadati</taxon>
        <taxon>Pseudomonadota</taxon>
        <taxon>Alphaproteobacteria</taxon>
        <taxon>Rhodospirillales</taxon>
        <taxon>Kiloniellaceae</taxon>
        <taxon>Aestuariispira</taxon>
    </lineage>
</organism>
<dbReference type="GO" id="GO:0005576">
    <property type="term" value="C:extracellular region"/>
    <property type="evidence" value="ECO:0007669"/>
    <property type="project" value="UniProtKB-SubCell"/>
</dbReference>
<dbReference type="PROSITE" id="PS51677">
    <property type="entry name" value="NODB"/>
    <property type="match status" value="1"/>
</dbReference>
<feature type="domain" description="NodB homology" evidence="8">
    <location>
        <begin position="100"/>
        <end position="302"/>
    </location>
</feature>
<dbReference type="SUPFAM" id="SSF88713">
    <property type="entry name" value="Glycoside hydrolase/deacetylase"/>
    <property type="match status" value="1"/>
</dbReference>
<dbReference type="OrthoDB" id="9782872at2"/>
<accession>A0A3D9HPT9</accession>
<dbReference type="PANTHER" id="PTHR34216">
    <property type="match status" value="1"/>
</dbReference>
<dbReference type="Pfam" id="PF01522">
    <property type="entry name" value="Polysacc_deac_1"/>
    <property type="match status" value="1"/>
</dbReference>
<dbReference type="InterPro" id="IPR051398">
    <property type="entry name" value="Polysacch_Deacetylase"/>
</dbReference>
<keyword evidence="10" id="KW-1185">Reference proteome</keyword>
<evidence type="ECO:0000259" key="8">
    <source>
        <dbReference type="PROSITE" id="PS51677"/>
    </source>
</evidence>
<dbReference type="RefSeq" id="WP_115936375.1">
    <property type="nucleotide sequence ID" value="NZ_QRDW01000003.1"/>
</dbReference>
<dbReference type="GO" id="GO:0016810">
    <property type="term" value="F:hydrolase activity, acting on carbon-nitrogen (but not peptide) bonds"/>
    <property type="evidence" value="ECO:0007669"/>
    <property type="project" value="InterPro"/>
</dbReference>
<dbReference type="PANTHER" id="PTHR34216:SF3">
    <property type="entry name" value="POLY-BETA-1,6-N-ACETYL-D-GLUCOSAMINE N-DEACETYLASE"/>
    <property type="match status" value="1"/>
</dbReference>
<sequence length="358" mass="39896">MFGANNIRFAQETLAGCLILLVSLFCPSWAYAQAIPANNADNSIVVLMYHRFGQDQYPSTNVRLEQLDAHIAELASGGYNVLPLPDIIHALRAGTVLPDRTIGITVDDAFRSVFDNAWPKFKAAGLPFTVFVATDNVDQGNPDFMSWDQIKTLHEDGVTIAAHSLSHDHLPALDKDTTAREVNQSIARLEEMLGKRPEFFAYPYGETDLRLMKQVEEAGMLAAFGQQSGAITPAHNIWYLPRFAINERYGEAGRFRQVVNSLGLAVQDVTPFDPHLGQTPGDNPPAMGFTMPSNINRGDELACYHSDTGRIEDMTRLGPYRVELRFSKAFRSGRTRVNCTVPGPNGRWRWFGSLFYVR</sequence>
<evidence type="ECO:0000256" key="7">
    <source>
        <dbReference type="SAM" id="SignalP"/>
    </source>
</evidence>
<comment type="function">
    <text evidence="1">Is involved in generating a small heat-stable compound (Nod), an acylated oligomer of N-acetylglucosamine, that stimulates mitosis in various plant protoplasts.</text>
</comment>
<protein>
    <recommendedName>
        <fullName evidence="4">Chitooligosaccharide deacetylase</fullName>
    </recommendedName>
    <alternativeName>
        <fullName evidence="6">Nodulation protein B</fullName>
    </alternativeName>
</protein>
<proteinExistence type="inferred from homology"/>
<dbReference type="GO" id="GO:0005975">
    <property type="term" value="P:carbohydrate metabolic process"/>
    <property type="evidence" value="ECO:0007669"/>
    <property type="project" value="InterPro"/>
</dbReference>
<comment type="subcellular location">
    <subcellularLocation>
        <location evidence="2">Secreted</location>
    </subcellularLocation>
</comment>
<evidence type="ECO:0000256" key="6">
    <source>
        <dbReference type="ARBA" id="ARBA00032976"/>
    </source>
</evidence>
<evidence type="ECO:0000313" key="10">
    <source>
        <dbReference type="Proteomes" id="UP000256845"/>
    </source>
</evidence>
<dbReference type="InterPro" id="IPR011330">
    <property type="entry name" value="Glyco_hydro/deAcase_b/a-brl"/>
</dbReference>
<comment type="similarity">
    <text evidence="3">Belongs to the polysaccharide deacetylase family.</text>
</comment>
<evidence type="ECO:0000256" key="3">
    <source>
        <dbReference type="ARBA" id="ARBA00010973"/>
    </source>
</evidence>
<dbReference type="EMBL" id="QRDW01000003">
    <property type="protein sequence ID" value="RED51490.1"/>
    <property type="molecule type" value="Genomic_DNA"/>
</dbReference>
<evidence type="ECO:0000313" key="9">
    <source>
        <dbReference type="EMBL" id="RED51490.1"/>
    </source>
</evidence>
<feature type="signal peptide" evidence="7">
    <location>
        <begin position="1"/>
        <end position="32"/>
    </location>
</feature>
<dbReference type="Gene3D" id="3.20.20.370">
    <property type="entry name" value="Glycoside hydrolase/deacetylase"/>
    <property type="match status" value="1"/>
</dbReference>
<keyword evidence="5 7" id="KW-0732">Signal</keyword>
<evidence type="ECO:0000256" key="2">
    <source>
        <dbReference type="ARBA" id="ARBA00004613"/>
    </source>
</evidence>
<gene>
    <name evidence="9" type="ORF">DFP90_103292</name>
</gene>
<dbReference type="CDD" id="cd10973">
    <property type="entry name" value="CE4_DAC_u4_5s"/>
    <property type="match status" value="1"/>
</dbReference>
<name>A0A3D9HPT9_9PROT</name>
<feature type="chain" id="PRO_5017704930" description="Chitooligosaccharide deacetylase" evidence="7">
    <location>
        <begin position="33"/>
        <end position="358"/>
    </location>
</feature>
<dbReference type="AlphaFoldDB" id="A0A3D9HPT9"/>